<keyword evidence="2" id="KW-0444">Lipid biosynthesis</keyword>
<dbReference type="GO" id="GO:0003841">
    <property type="term" value="F:1-acylglycerol-3-phosphate O-acyltransferase activity"/>
    <property type="evidence" value="ECO:0007669"/>
    <property type="project" value="UniProtKB-EC"/>
</dbReference>
<dbReference type="AlphaFoldDB" id="A0A3B0WX35"/>
<sequence>MHLFLGLILTLLFVRNGIHNSSNASRLFIWWNRRLCHIFNAKITIHGEMNKQSTLYVMNHISWFDIPVLASQQPLHFLSKAEVKTWPLIGWFTTKSGTLFIQRGAKGAAQNSLNEITQCLEKGGSVVVFPEGTTSDGSILKKFHGRLLQAAINSQVTIQPIALRYPYEKSINPHVPYIDDMTFMDSVKGLIKSKPLKVELHFLPPLDNHLSSKNENSTKQLALNAKKAIAQTLNISEAL</sequence>
<dbReference type="InterPro" id="IPR002123">
    <property type="entry name" value="Plipid/glycerol_acylTrfase"/>
</dbReference>
<evidence type="ECO:0000256" key="3">
    <source>
        <dbReference type="ARBA" id="ARBA00022679"/>
    </source>
</evidence>
<evidence type="ECO:0000256" key="2">
    <source>
        <dbReference type="ARBA" id="ARBA00022516"/>
    </source>
</evidence>
<evidence type="ECO:0000313" key="7">
    <source>
        <dbReference type="EMBL" id="VAW55782.1"/>
    </source>
</evidence>
<evidence type="ECO:0000256" key="1">
    <source>
        <dbReference type="ARBA" id="ARBA00005189"/>
    </source>
</evidence>
<dbReference type="PANTHER" id="PTHR10434">
    <property type="entry name" value="1-ACYL-SN-GLYCEROL-3-PHOSPHATE ACYLTRANSFERASE"/>
    <property type="match status" value="1"/>
</dbReference>
<dbReference type="PANTHER" id="PTHR10434:SF64">
    <property type="entry name" value="1-ACYL-SN-GLYCEROL-3-PHOSPHATE ACYLTRANSFERASE-RELATED"/>
    <property type="match status" value="1"/>
</dbReference>
<dbReference type="SMART" id="SM00563">
    <property type="entry name" value="PlsC"/>
    <property type="match status" value="1"/>
</dbReference>
<comment type="pathway">
    <text evidence="1">Lipid metabolism.</text>
</comment>
<keyword evidence="5 7" id="KW-0012">Acyltransferase</keyword>
<feature type="domain" description="Phospholipid/glycerol acyltransferase" evidence="6">
    <location>
        <begin position="54"/>
        <end position="166"/>
    </location>
</feature>
<gene>
    <name evidence="7" type="ORF">MNBD_GAMMA07-2258</name>
</gene>
<protein>
    <submittedName>
        <fullName evidence="7">Acyl-CoA:1-acyl-sn-glycerol-3-phosphate acyltransferase</fullName>
        <ecNumber evidence="7">2.3.1.51</ecNumber>
    </submittedName>
</protein>
<name>A0A3B0WX35_9ZZZZ</name>
<accession>A0A3B0WX35</accession>
<evidence type="ECO:0000259" key="6">
    <source>
        <dbReference type="SMART" id="SM00563"/>
    </source>
</evidence>
<dbReference type="EC" id="2.3.1.51" evidence="7"/>
<reference evidence="7" key="1">
    <citation type="submission" date="2018-06" db="EMBL/GenBank/DDBJ databases">
        <authorList>
            <person name="Zhirakovskaya E."/>
        </authorList>
    </citation>
    <scope>NUCLEOTIDE SEQUENCE</scope>
</reference>
<dbReference type="Pfam" id="PF01553">
    <property type="entry name" value="Acyltransferase"/>
    <property type="match status" value="1"/>
</dbReference>
<dbReference type="SUPFAM" id="SSF69593">
    <property type="entry name" value="Glycerol-3-phosphate (1)-acyltransferase"/>
    <property type="match status" value="1"/>
</dbReference>
<dbReference type="CDD" id="cd07989">
    <property type="entry name" value="LPLAT_AGPAT-like"/>
    <property type="match status" value="1"/>
</dbReference>
<dbReference type="GO" id="GO:0006654">
    <property type="term" value="P:phosphatidic acid biosynthetic process"/>
    <property type="evidence" value="ECO:0007669"/>
    <property type="project" value="TreeGrafter"/>
</dbReference>
<organism evidence="7">
    <name type="scientific">hydrothermal vent metagenome</name>
    <dbReference type="NCBI Taxonomy" id="652676"/>
    <lineage>
        <taxon>unclassified sequences</taxon>
        <taxon>metagenomes</taxon>
        <taxon>ecological metagenomes</taxon>
    </lineage>
</organism>
<evidence type="ECO:0000256" key="4">
    <source>
        <dbReference type="ARBA" id="ARBA00023098"/>
    </source>
</evidence>
<keyword evidence="3 7" id="KW-0808">Transferase</keyword>
<proteinExistence type="predicted"/>
<dbReference type="EMBL" id="UOFF01000115">
    <property type="protein sequence ID" value="VAW55782.1"/>
    <property type="molecule type" value="Genomic_DNA"/>
</dbReference>
<keyword evidence="4" id="KW-0443">Lipid metabolism</keyword>
<evidence type="ECO:0000256" key="5">
    <source>
        <dbReference type="ARBA" id="ARBA00023315"/>
    </source>
</evidence>